<dbReference type="InterPro" id="IPR042128">
    <property type="entry name" value="NuoE_dom"/>
</dbReference>
<proteinExistence type="inferred from homology"/>
<evidence type="ECO:0000256" key="5">
    <source>
        <dbReference type="ARBA" id="ARBA00023014"/>
    </source>
</evidence>
<protein>
    <submittedName>
        <fullName evidence="8">NADH-quinone oxidoreductase subunit E</fullName>
    </submittedName>
</protein>
<feature type="binding site" evidence="7">
    <location>
        <position position="116"/>
    </location>
    <ligand>
        <name>[2Fe-2S] cluster</name>
        <dbReference type="ChEBI" id="CHEBI:190135"/>
    </ligand>
</feature>
<reference evidence="9" key="1">
    <citation type="submission" date="2017-02" db="EMBL/GenBank/DDBJ databases">
        <authorList>
            <person name="Varghese N."/>
            <person name="Submissions S."/>
        </authorList>
    </citation>
    <scope>NUCLEOTIDE SEQUENCE [LARGE SCALE GENOMIC DNA]</scope>
    <source>
        <strain evidence="9">ATCC BAA-73</strain>
    </source>
</reference>
<dbReference type="PIRSF" id="PIRSF000216">
    <property type="entry name" value="NADH_DH_24kDa"/>
    <property type="match status" value="1"/>
</dbReference>
<evidence type="ECO:0000256" key="2">
    <source>
        <dbReference type="ARBA" id="ARBA00022714"/>
    </source>
</evidence>
<comment type="cofactor">
    <cofactor evidence="6">
        <name>[2Fe-2S] cluster</name>
        <dbReference type="ChEBI" id="CHEBI:190135"/>
    </cofactor>
</comment>
<keyword evidence="2 7" id="KW-0001">2Fe-2S</keyword>
<dbReference type="OrthoDB" id="9807941at2"/>
<evidence type="ECO:0000256" key="7">
    <source>
        <dbReference type="PIRSR" id="PIRSR000216-1"/>
    </source>
</evidence>
<dbReference type="PROSITE" id="PS01099">
    <property type="entry name" value="COMPLEX1_24K"/>
    <property type="match status" value="1"/>
</dbReference>
<comment type="cofactor">
    <cofactor evidence="7">
        <name>[2Fe-2S] cluster</name>
        <dbReference type="ChEBI" id="CHEBI:190135"/>
    </cofactor>
    <text evidence="7">Binds 1 [2Fe-2S] cluster.</text>
</comment>
<comment type="similarity">
    <text evidence="1">Belongs to the complex I 24 kDa subunit family.</text>
</comment>
<evidence type="ECO:0000313" key="8">
    <source>
        <dbReference type="EMBL" id="SJZ70804.1"/>
    </source>
</evidence>
<dbReference type="GO" id="GO:0051537">
    <property type="term" value="F:2 iron, 2 sulfur cluster binding"/>
    <property type="evidence" value="ECO:0007669"/>
    <property type="project" value="UniProtKB-KW"/>
</dbReference>
<dbReference type="PANTHER" id="PTHR43342">
    <property type="entry name" value="NADH-QUINONE OXIDOREDUCTASE, E SUBUNIT"/>
    <property type="match status" value="1"/>
</dbReference>
<dbReference type="PANTHER" id="PTHR43342:SF1">
    <property type="entry name" value="BIFURCATING [FEFE] HYDROGENASE GAMMA SUBUNIT"/>
    <property type="match status" value="1"/>
</dbReference>
<gene>
    <name evidence="8" type="ORF">SAMN02745118_01598</name>
</gene>
<keyword evidence="5 7" id="KW-0411">Iron-sulfur</keyword>
<dbReference type="Gene3D" id="3.40.30.10">
    <property type="entry name" value="Glutaredoxin"/>
    <property type="match status" value="1"/>
</dbReference>
<dbReference type="RefSeq" id="WP_078810069.1">
    <property type="nucleotide sequence ID" value="NZ_FUWM01000012.1"/>
</dbReference>
<dbReference type="EMBL" id="FUWM01000012">
    <property type="protein sequence ID" value="SJZ70804.1"/>
    <property type="molecule type" value="Genomic_DNA"/>
</dbReference>
<keyword evidence="9" id="KW-1185">Reference proteome</keyword>
<dbReference type="CDD" id="cd03064">
    <property type="entry name" value="TRX_Fd_NuoE"/>
    <property type="match status" value="1"/>
</dbReference>
<dbReference type="InterPro" id="IPR041921">
    <property type="entry name" value="NuoE_N"/>
</dbReference>
<dbReference type="STRING" id="142842.SAMN02745118_01598"/>
<evidence type="ECO:0000256" key="6">
    <source>
        <dbReference type="ARBA" id="ARBA00034078"/>
    </source>
</evidence>
<feature type="binding site" evidence="7">
    <location>
        <position position="80"/>
    </location>
    <ligand>
        <name>[2Fe-2S] cluster</name>
        <dbReference type="ChEBI" id="CHEBI:190135"/>
    </ligand>
</feature>
<sequence length="148" mass="16186">MEATIEEITENFTSERTPLISVLHAVQAELGYLSEEGLKVVAKKLNIPLSKVYGVATFYTLLDTEQKGENIIRICESAPCHVKGATNILTEVQEKLDVDIGETTDDDKFSLELTSCLGVCGVAPAIMINDTVYGNLTSTKLVTILEKY</sequence>
<keyword evidence="4 7" id="KW-0408">Iron</keyword>
<evidence type="ECO:0000256" key="4">
    <source>
        <dbReference type="ARBA" id="ARBA00023004"/>
    </source>
</evidence>
<evidence type="ECO:0000313" key="9">
    <source>
        <dbReference type="Proteomes" id="UP000190625"/>
    </source>
</evidence>
<dbReference type="InterPro" id="IPR002023">
    <property type="entry name" value="NuoE-like"/>
</dbReference>
<dbReference type="Gene3D" id="1.10.10.1590">
    <property type="entry name" value="NADH-quinone oxidoreductase subunit E"/>
    <property type="match status" value="1"/>
</dbReference>
<dbReference type="InterPro" id="IPR036249">
    <property type="entry name" value="Thioredoxin-like_sf"/>
</dbReference>
<feature type="binding site" evidence="7">
    <location>
        <position position="75"/>
    </location>
    <ligand>
        <name>[2Fe-2S] cluster</name>
        <dbReference type="ChEBI" id="CHEBI:190135"/>
    </ligand>
</feature>
<dbReference type="GO" id="GO:0016491">
    <property type="term" value="F:oxidoreductase activity"/>
    <property type="evidence" value="ECO:0007669"/>
    <property type="project" value="InterPro"/>
</dbReference>
<dbReference type="InterPro" id="IPR028431">
    <property type="entry name" value="NADP_DH_HndA-like"/>
</dbReference>
<feature type="binding site" evidence="7">
    <location>
        <position position="120"/>
    </location>
    <ligand>
        <name>[2Fe-2S] cluster</name>
        <dbReference type="ChEBI" id="CHEBI:190135"/>
    </ligand>
</feature>
<accession>A0A1T4MVD5</accession>
<keyword evidence="3 7" id="KW-0479">Metal-binding</keyword>
<dbReference type="SUPFAM" id="SSF52833">
    <property type="entry name" value="Thioredoxin-like"/>
    <property type="match status" value="1"/>
</dbReference>
<organism evidence="8 9">
    <name type="scientific">Selenihalanaerobacter shriftii</name>
    <dbReference type="NCBI Taxonomy" id="142842"/>
    <lineage>
        <taxon>Bacteria</taxon>
        <taxon>Bacillati</taxon>
        <taxon>Bacillota</taxon>
        <taxon>Clostridia</taxon>
        <taxon>Halanaerobiales</taxon>
        <taxon>Halobacteroidaceae</taxon>
        <taxon>Selenihalanaerobacter</taxon>
    </lineage>
</organism>
<dbReference type="Pfam" id="PF01257">
    <property type="entry name" value="2Fe-2S_thioredx"/>
    <property type="match status" value="1"/>
</dbReference>
<dbReference type="NCBIfam" id="NF005722">
    <property type="entry name" value="PRK07539.1-2"/>
    <property type="match status" value="1"/>
</dbReference>
<dbReference type="GO" id="GO:0046872">
    <property type="term" value="F:metal ion binding"/>
    <property type="evidence" value="ECO:0007669"/>
    <property type="project" value="UniProtKB-KW"/>
</dbReference>
<evidence type="ECO:0000256" key="1">
    <source>
        <dbReference type="ARBA" id="ARBA00010643"/>
    </source>
</evidence>
<name>A0A1T4MVD5_9FIRM</name>
<dbReference type="Proteomes" id="UP000190625">
    <property type="component" value="Unassembled WGS sequence"/>
</dbReference>
<evidence type="ECO:0000256" key="3">
    <source>
        <dbReference type="ARBA" id="ARBA00022723"/>
    </source>
</evidence>
<dbReference type="AlphaFoldDB" id="A0A1T4MVD5"/>